<evidence type="ECO:0000313" key="1">
    <source>
        <dbReference type="EMBL" id="MBX49529.1"/>
    </source>
</evidence>
<accession>A0A2P2P4C3</accession>
<dbReference type="AlphaFoldDB" id="A0A2P2P4C3"/>
<dbReference type="EMBL" id="GGEC01069045">
    <property type="protein sequence ID" value="MBX49529.1"/>
    <property type="molecule type" value="Transcribed_RNA"/>
</dbReference>
<sequence>MKKRHETITRFTHIIGKIEQGNVHKPYNIS</sequence>
<proteinExistence type="predicted"/>
<name>A0A2P2P4C3_RHIMU</name>
<protein>
    <submittedName>
        <fullName evidence="1">Uncharacterized protein</fullName>
    </submittedName>
</protein>
<reference evidence="1" key="1">
    <citation type="submission" date="2018-02" db="EMBL/GenBank/DDBJ databases">
        <title>Rhizophora mucronata_Transcriptome.</title>
        <authorList>
            <person name="Meera S.P."/>
            <person name="Sreeshan A."/>
            <person name="Augustine A."/>
        </authorList>
    </citation>
    <scope>NUCLEOTIDE SEQUENCE</scope>
    <source>
        <tissue evidence="1">Leaf</tissue>
    </source>
</reference>
<organism evidence="1">
    <name type="scientific">Rhizophora mucronata</name>
    <name type="common">Asiatic mangrove</name>
    <dbReference type="NCBI Taxonomy" id="61149"/>
    <lineage>
        <taxon>Eukaryota</taxon>
        <taxon>Viridiplantae</taxon>
        <taxon>Streptophyta</taxon>
        <taxon>Embryophyta</taxon>
        <taxon>Tracheophyta</taxon>
        <taxon>Spermatophyta</taxon>
        <taxon>Magnoliopsida</taxon>
        <taxon>eudicotyledons</taxon>
        <taxon>Gunneridae</taxon>
        <taxon>Pentapetalae</taxon>
        <taxon>rosids</taxon>
        <taxon>fabids</taxon>
        <taxon>Malpighiales</taxon>
        <taxon>Rhizophoraceae</taxon>
        <taxon>Rhizophora</taxon>
    </lineage>
</organism>